<dbReference type="InterPro" id="IPR000938">
    <property type="entry name" value="CAP-Gly_domain"/>
</dbReference>
<feature type="compositionally biased region" description="Polar residues" evidence="2">
    <location>
        <begin position="369"/>
        <end position="427"/>
    </location>
</feature>
<feature type="region of interest" description="Disordered" evidence="2">
    <location>
        <begin position="28"/>
        <end position="48"/>
    </location>
</feature>
<keyword evidence="1" id="KW-0175">Coiled coil</keyword>
<dbReference type="Gene3D" id="2.30.30.190">
    <property type="entry name" value="CAP Gly-rich-like domain"/>
    <property type="match status" value="1"/>
</dbReference>
<feature type="coiled-coil region" evidence="1">
    <location>
        <begin position="530"/>
        <end position="568"/>
    </location>
</feature>
<accession>A0A2T9Z0M9</accession>
<feature type="region of interest" description="Disordered" evidence="2">
    <location>
        <begin position="137"/>
        <end position="183"/>
    </location>
</feature>
<dbReference type="PROSITE" id="PS50245">
    <property type="entry name" value="CAP_GLY_2"/>
    <property type="match status" value="1"/>
</dbReference>
<feature type="coiled-coil region" evidence="1">
    <location>
        <begin position="593"/>
        <end position="641"/>
    </location>
</feature>
<feature type="compositionally biased region" description="Basic and acidic residues" evidence="2">
    <location>
        <begin position="318"/>
        <end position="328"/>
    </location>
</feature>
<feature type="compositionally biased region" description="Low complexity" evidence="2">
    <location>
        <begin position="329"/>
        <end position="339"/>
    </location>
</feature>
<dbReference type="Proteomes" id="UP000245383">
    <property type="component" value="Unassembled WGS sequence"/>
</dbReference>
<evidence type="ECO:0000313" key="4">
    <source>
        <dbReference type="EMBL" id="PVU98106.1"/>
    </source>
</evidence>
<reference evidence="4 5" key="1">
    <citation type="journal article" date="2018" name="MBio">
        <title>Comparative Genomics Reveals the Core Gene Toolbox for the Fungus-Insect Symbiosis.</title>
        <authorList>
            <person name="Wang Y."/>
            <person name="Stata M."/>
            <person name="Wang W."/>
            <person name="Stajich J.E."/>
            <person name="White M.M."/>
            <person name="Moncalvo J.M."/>
        </authorList>
    </citation>
    <scope>NUCLEOTIDE SEQUENCE [LARGE SCALE GENOMIC DNA]</scope>
    <source>
        <strain evidence="4 5">SWE-8-4</strain>
    </source>
</reference>
<evidence type="ECO:0000256" key="1">
    <source>
        <dbReference type="SAM" id="Coils"/>
    </source>
</evidence>
<protein>
    <recommendedName>
        <fullName evidence="3">CAP-Gly domain-containing protein</fullName>
    </recommendedName>
</protein>
<dbReference type="Pfam" id="PF01302">
    <property type="entry name" value="CAP_GLY"/>
    <property type="match status" value="1"/>
</dbReference>
<evidence type="ECO:0000313" key="5">
    <source>
        <dbReference type="Proteomes" id="UP000245383"/>
    </source>
</evidence>
<dbReference type="OrthoDB" id="2130750at2759"/>
<dbReference type="EMBL" id="MBFR01000003">
    <property type="protein sequence ID" value="PVU98106.1"/>
    <property type="molecule type" value="Genomic_DNA"/>
</dbReference>
<feature type="compositionally biased region" description="Polar residues" evidence="2">
    <location>
        <begin position="452"/>
        <end position="463"/>
    </location>
</feature>
<evidence type="ECO:0000256" key="2">
    <source>
        <dbReference type="SAM" id="MobiDB-lite"/>
    </source>
</evidence>
<dbReference type="InterPro" id="IPR036859">
    <property type="entry name" value="CAP-Gly_dom_sf"/>
</dbReference>
<sequence>MQLKASFLNNSEQVYNSTVNRLSSKKLSFEKQENSSLGQSSYDRSSSPIELKSRTVLSDNSPPLNIPESTSVSKLNASYSKTLPNSLLKKNISSIKIRRATDADFYNQQNHISTAVERPKSQNRGLKQRNVDIENLRNNSATTFVSHKPSNSASFLANPQISNMNTPKNNSEKVPPKSGQTAINRGRNMLKNLTESQFYSLSRNLQNPPNVSDSDSIAGATTSELDSNFANLSLCNLKIGDLVFVENINEKGILKYLGEIHAKPGIWAGVELQSSDKGKNDGSPKKGIFVLPSKLKRIYTEDLVYNSITSLNEYNSKTLDKPKPDSSNKTKNKTSPTKNSRIQNKPNPIHQKKSTTELKSKYTQKKPSDVTSQIVLKPKSSTTNFMANKSMYTNNSKPINSKKTGSVNDTTKPPTQKPDNISKRTSPNLAQSLANTDTSKPQSQSRSLLNYKNSFDNSRSISPGTGIDRLDPKDRQEIELLFAENQMLKLENAHSKAQLAVGQYFSQDLGIDFLGNSDTNATLDDELGLKANVEAKANAAMLEIDILKKTLQNERELFSSRITELEQNLIEKVGHENIKSPSNTSTDSDEDTIRKLSEELEQTQEILIKVSQSAEDNSQLAKESQVACKHLETLVTELEKKMALKAEDYKKAYSFFKEITSIISNTDLTFSKSNCEPWLQGALFDATLEYNIEDLFNICKNMILELSENLHQKGLEIANNNQKSINSELSDHSNKIIKLQTRIVELENINKEMKLELDKSSEQTLVFNDYIGRLEIKSNTLLDDIDTLRTKNISLENKLLELNKDAEKSAKNSENMDFNKLIGAKLEFDDQLVDERESLKKLKQTLTEELNEMEAMFETKIFANTELELGSEIPCNLLVSHNNSNNLDDSDVCVLCNQRGHPILNCPTLNPPNNI</sequence>
<proteinExistence type="predicted"/>
<feature type="compositionally biased region" description="Polar residues" evidence="2">
    <location>
        <begin position="34"/>
        <end position="48"/>
    </location>
</feature>
<dbReference type="SMART" id="SM01052">
    <property type="entry name" value="CAP_GLY"/>
    <property type="match status" value="1"/>
</dbReference>
<name>A0A2T9Z0M9_9FUNG</name>
<feature type="domain" description="CAP-Gly" evidence="3">
    <location>
        <begin position="258"/>
        <end position="283"/>
    </location>
</feature>
<gene>
    <name evidence="4" type="ORF">BB561_000092</name>
</gene>
<feature type="region of interest" description="Disordered" evidence="2">
    <location>
        <begin position="315"/>
        <end position="427"/>
    </location>
</feature>
<dbReference type="SUPFAM" id="SSF74924">
    <property type="entry name" value="Cap-Gly domain"/>
    <property type="match status" value="1"/>
</dbReference>
<evidence type="ECO:0000259" key="3">
    <source>
        <dbReference type="PROSITE" id="PS50245"/>
    </source>
</evidence>
<feature type="coiled-coil region" evidence="1">
    <location>
        <begin position="729"/>
        <end position="859"/>
    </location>
</feature>
<comment type="caution">
    <text evidence="4">The sequence shown here is derived from an EMBL/GenBank/DDBJ whole genome shotgun (WGS) entry which is preliminary data.</text>
</comment>
<dbReference type="AlphaFoldDB" id="A0A2T9Z0M9"/>
<dbReference type="STRING" id="133385.A0A2T9Z0M9"/>
<feature type="compositionally biased region" description="Polar residues" evidence="2">
    <location>
        <begin position="137"/>
        <end position="169"/>
    </location>
</feature>
<keyword evidence="5" id="KW-1185">Reference proteome</keyword>
<organism evidence="4 5">
    <name type="scientific">Smittium simulii</name>
    <dbReference type="NCBI Taxonomy" id="133385"/>
    <lineage>
        <taxon>Eukaryota</taxon>
        <taxon>Fungi</taxon>
        <taxon>Fungi incertae sedis</taxon>
        <taxon>Zoopagomycota</taxon>
        <taxon>Kickxellomycotina</taxon>
        <taxon>Harpellomycetes</taxon>
        <taxon>Harpellales</taxon>
        <taxon>Legeriomycetaceae</taxon>
        <taxon>Smittium</taxon>
    </lineage>
</organism>
<feature type="region of interest" description="Disordered" evidence="2">
    <location>
        <begin position="452"/>
        <end position="472"/>
    </location>
</feature>